<keyword evidence="7 12" id="KW-0067">ATP-binding</keyword>
<evidence type="ECO:0000256" key="8">
    <source>
        <dbReference type="ARBA" id="ARBA00023012"/>
    </source>
</evidence>
<dbReference type="Pfam" id="PF00512">
    <property type="entry name" value="HisKA"/>
    <property type="match status" value="1"/>
</dbReference>
<dbReference type="PROSITE" id="PS50109">
    <property type="entry name" value="HIS_KIN"/>
    <property type="match status" value="1"/>
</dbReference>
<dbReference type="CDD" id="cd00082">
    <property type="entry name" value="HisKA"/>
    <property type="match status" value="1"/>
</dbReference>
<evidence type="ECO:0000313" key="12">
    <source>
        <dbReference type="EMBL" id="MFD2673143.1"/>
    </source>
</evidence>
<dbReference type="PANTHER" id="PTHR43642:SF1">
    <property type="entry name" value="HYBRID SIGNAL TRANSDUCTION HISTIDINE KINASE G"/>
    <property type="match status" value="1"/>
</dbReference>
<dbReference type="InterPro" id="IPR003594">
    <property type="entry name" value="HATPase_dom"/>
</dbReference>
<dbReference type="SUPFAM" id="SSF52540">
    <property type="entry name" value="P-loop containing nucleoside triphosphate hydrolases"/>
    <property type="match status" value="1"/>
</dbReference>
<keyword evidence="3" id="KW-0597">Phosphoprotein</keyword>
<comment type="catalytic activity">
    <reaction evidence="1">
        <text>ATP + protein L-histidine = ADP + protein N-phospho-L-histidine.</text>
        <dbReference type="EC" id="2.7.13.3"/>
    </reaction>
</comment>
<evidence type="ECO:0000313" key="13">
    <source>
        <dbReference type="Proteomes" id="UP001597497"/>
    </source>
</evidence>
<dbReference type="Gene3D" id="1.10.510.10">
    <property type="entry name" value="Transferase(Phosphotransferase) domain 1"/>
    <property type="match status" value="1"/>
</dbReference>
<dbReference type="InterPro" id="IPR041664">
    <property type="entry name" value="AAA_16"/>
</dbReference>
<dbReference type="EMBL" id="JBHUMM010000043">
    <property type="protein sequence ID" value="MFD2673143.1"/>
    <property type="molecule type" value="Genomic_DNA"/>
</dbReference>
<dbReference type="SMART" id="SM00388">
    <property type="entry name" value="HisKA"/>
    <property type="match status" value="1"/>
</dbReference>
<dbReference type="Gene3D" id="1.10.287.130">
    <property type="match status" value="1"/>
</dbReference>
<protein>
    <recommendedName>
        <fullName evidence="2">histidine kinase</fullName>
        <ecNumber evidence="2">2.7.13.3</ecNumber>
    </recommendedName>
</protein>
<comment type="caution">
    <text evidence="12">The sequence shown here is derived from an EMBL/GenBank/DDBJ whole genome shotgun (WGS) entry which is preliminary data.</text>
</comment>
<dbReference type="InterPro" id="IPR053159">
    <property type="entry name" value="Hybrid_Histidine_Kinase"/>
</dbReference>
<dbReference type="Gene3D" id="3.30.450.40">
    <property type="match status" value="1"/>
</dbReference>
<sequence>MKREEGKRLATQTTDIGQIPLVESPAGRFSFVEHLHKQTYTEDIKGKRSWIKEGSAQKPLTMQDFQREQDAAALFPDYVWQPLAYENTGYGCIVYEHHDEQPLAWYVKEHPSDTRTRLGWMKQLSELIAALHLQNWQYHRLSMETVLIHPETHQILLADPAGMLKSTTARSVDDAELAGAMDRFYLPYYAPEYTNHVAWLVDHRSNLYALGILMYRLLTDKMPFSAGRDTAWSHAHIAHSPVWNDDHVISSSVRQVIERLLEKEPDKRYQDAEQVVQALSEILTGEDEQPNRQKIPDFAFIGREEPMRQCIRMWQETMQYNKRFIQVTGKAGMGKTAFAEAFLEQIDVDYAYIGRAKCSATPQAAPLAPWSQALNDIVKQLLTEEESRIQFWKREMAGWMQEMDVQLIEIIPDLRHFLPDKPSPNLQMPWQEKNKRILLSIRRFLNMFAYHHHPVVLFLDDIQWMDADSRELFERIGEEEQLDQLLIIAAYRPGAEDNLPAMLQSEFVDDSRQYSAVMSDLNVQQIRDFLNSMYSLSVEELDWLAEISLRKTAGNPLNLVQWVRYVSHMGWVEYRNQAHTIRQYQQEIEQMPVLEEATSWVIHQLKEMEPGLYQVLQRASCLGNPFTFTALQRLVNIEKEALTGRLQAAMEWGTVRQSNRQIYHFSHDRIYETLYEEMEELEKRETHKHIFEQLYQTRDRHLDLPYFDCIFHLERAFDTPLNHLHAVEVVQLYWRAGNKAKKMYAHQTAQRYFHQAMQFYSSLETDGLERTRMDAFQLRMDYAESCYLNRMYDEALHTYESIQSSAVNSADLSRVHKQLLLLYSHRGQNEKSVQVGLKALKELGIQIEMHPSKLDIAKEILMIRWMLRKTRKQGFSLPPIENEDQQASLELLMNMGMPAFHVDQNLMGMIICKAFRHSLMYGKFDLTPTIFCNFGLLLCAGLNQYELGFEIGDAGIQMTTSMDNHFLIGRAYFVYASFIHHWKRPLSENIDMLQKAHYYCLESGNAVLASTAASFQLFNLLTKGEPLKKVEKKIHELADDVKSMEFSLTVDYFPFVQQMIHLLQGELRYEDERVHALLHENLTGDSTEASAEIMYDALRVQCLYLLGKWDEAMVIAEKAERSIDGKILLAAIPEFYFYYALTLFNKLPEMEKQKRLAAESKIQTWRKQFVKWHARCPDNYASKLRVLEAEWVAWKGDPNQALQRLAEAMEMIKPYGNVKLEGLIQQLMASKYKQMNWIDATYHFLNGSAEKYREWGATAVHNRLQEQASQWAIWHSLHADFRKSTTAGSSFQRKGSHLYGDAELFAFAETAQLINSEIVLSRLLDQLVQLLIEHSGAEKGLIFYQEHHQWFPIATGEVTYDPQQQQSSVWVQVSDQSGLSLPGIQTGFSSRVVQYVLHANQSICLDHAANDYRFRRCPYIQQTGPLSIMCVPLVHQGRQIGAIYLENNQIEGLFTKRTTDLMEMLAASASAAIENARLYQEMETLVEQRTIQLHEANERLKVTNEELVTMEQSRRHLIANISHDLRTPIQLIQGYMEAMVDGVIDDKQDARRYLKLVHQKSLQLNEMIEQLFLLTKLESRQLTLDLEPLHIADLLAHMQNKYAMDIEHAHLHFDLTWTDTAAYRFADQWVWVDLDRLDQAVANIVYNAIKHTKEKGRIGISARWLMQANTPSHLVLDITDTGAGIAREDVPFVFDRFYKGNTNRTRSEGSGLGLAIAKEIVLQHQGEIACSSIEGSGTTFTIKLPVEEDMFVVQSG</sequence>
<reference evidence="13" key="1">
    <citation type="journal article" date="2019" name="Int. J. Syst. Evol. Microbiol.">
        <title>The Global Catalogue of Microorganisms (GCM) 10K type strain sequencing project: providing services to taxonomists for standard genome sequencing and annotation.</title>
        <authorList>
            <consortium name="The Broad Institute Genomics Platform"/>
            <consortium name="The Broad Institute Genome Sequencing Center for Infectious Disease"/>
            <person name="Wu L."/>
            <person name="Ma J."/>
        </authorList>
    </citation>
    <scope>NUCLEOTIDE SEQUENCE [LARGE SCALE GENOMIC DNA]</scope>
    <source>
        <strain evidence="13">KCTC 33676</strain>
    </source>
</reference>
<dbReference type="Pfam" id="PF01590">
    <property type="entry name" value="GAF"/>
    <property type="match status" value="1"/>
</dbReference>
<proteinExistence type="predicted"/>
<evidence type="ECO:0000256" key="9">
    <source>
        <dbReference type="SAM" id="Coils"/>
    </source>
</evidence>
<feature type="domain" description="Histidine kinase" evidence="11">
    <location>
        <begin position="1520"/>
        <end position="1748"/>
    </location>
</feature>
<dbReference type="EC" id="2.7.13.3" evidence="2"/>
<keyword evidence="13" id="KW-1185">Reference proteome</keyword>
<dbReference type="InterPro" id="IPR011009">
    <property type="entry name" value="Kinase-like_dom_sf"/>
</dbReference>
<evidence type="ECO:0000256" key="5">
    <source>
        <dbReference type="ARBA" id="ARBA00022741"/>
    </source>
</evidence>
<evidence type="ECO:0000259" key="10">
    <source>
        <dbReference type="PROSITE" id="PS50011"/>
    </source>
</evidence>
<evidence type="ECO:0000259" key="11">
    <source>
        <dbReference type="PROSITE" id="PS50109"/>
    </source>
</evidence>
<evidence type="ECO:0000256" key="3">
    <source>
        <dbReference type="ARBA" id="ARBA00022553"/>
    </source>
</evidence>
<dbReference type="SUPFAM" id="SSF55874">
    <property type="entry name" value="ATPase domain of HSP90 chaperone/DNA topoisomerase II/histidine kinase"/>
    <property type="match status" value="1"/>
</dbReference>
<accession>A0ABW5RDL4</accession>
<keyword evidence="5" id="KW-0547">Nucleotide-binding</keyword>
<dbReference type="GO" id="GO:0005524">
    <property type="term" value="F:ATP binding"/>
    <property type="evidence" value="ECO:0007669"/>
    <property type="project" value="UniProtKB-KW"/>
</dbReference>
<dbReference type="Gene3D" id="3.30.565.10">
    <property type="entry name" value="Histidine kinase-like ATPase, C-terminal domain"/>
    <property type="match status" value="1"/>
</dbReference>
<gene>
    <name evidence="12" type="ORF">ACFSUC_16345</name>
</gene>
<dbReference type="InterPro" id="IPR000719">
    <property type="entry name" value="Prot_kinase_dom"/>
</dbReference>
<dbReference type="InterPro" id="IPR003018">
    <property type="entry name" value="GAF"/>
</dbReference>
<dbReference type="RefSeq" id="WP_379930700.1">
    <property type="nucleotide sequence ID" value="NZ_JBHUMM010000043.1"/>
</dbReference>
<dbReference type="PANTHER" id="PTHR43642">
    <property type="entry name" value="HYBRID SIGNAL TRANSDUCTION HISTIDINE KINASE G"/>
    <property type="match status" value="1"/>
</dbReference>
<dbReference type="InterPro" id="IPR004358">
    <property type="entry name" value="Sig_transdc_His_kin-like_C"/>
</dbReference>
<dbReference type="Proteomes" id="UP001597497">
    <property type="component" value="Unassembled WGS sequence"/>
</dbReference>
<dbReference type="SUPFAM" id="SSF47384">
    <property type="entry name" value="Homodimeric domain of signal transducing histidine kinase"/>
    <property type="match status" value="1"/>
</dbReference>
<dbReference type="InterPro" id="IPR029016">
    <property type="entry name" value="GAF-like_dom_sf"/>
</dbReference>
<keyword evidence="8" id="KW-0902">Two-component regulatory system</keyword>
<dbReference type="SUPFAM" id="SSF55781">
    <property type="entry name" value="GAF domain-like"/>
    <property type="match status" value="1"/>
</dbReference>
<dbReference type="Pfam" id="PF02518">
    <property type="entry name" value="HATPase_c"/>
    <property type="match status" value="1"/>
</dbReference>
<feature type="coiled-coil region" evidence="9">
    <location>
        <begin position="1479"/>
        <end position="1513"/>
    </location>
</feature>
<evidence type="ECO:0000256" key="6">
    <source>
        <dbReference type="ARBA" id="ARBA00022777"/>
    </source>
</evidence>
<keyword evidence="9" id="KW-0175">Coiled coil</keyword>
<evidence type="ECO:0000256" key="4">
    <source>
        <dbReference type="ARBA" id="ARBA00022679"/>
    </source>
</evidence>
<dbReference type="InterPro" id="IPR005467">
    <property type="entry name" value="His_kinase_dom"/>
</dbReference>
<evidence type="ECO:0000256" key="2">
    <source>
        <dbReference type="ARBA" id="ARBA00012438"/>
    </source>
</evidence>
<dbReference type="SMART" id="SM00065">
    <property type="entry name" value="GAF"/>
    <property type="match status" value="1"/>
</dbReference>
<keyword evidence="4" id="KW-0808">Transferase</keyword>
<dbReference type="SUPFAM" id="SSF56112">
    <property type="entry name" value="Protein kinase-like (PK-like)"/>
    <property type="match status" value="1"/>
</dbReference>
<dbReference type="PRINTS" id="PR00344">
    <property type="entry name" value="BCTRLSENSOR"/>
</dbReference>
<dbReference type="PROSITE" id="PS50011">
    <property type="entry name" value="PROTEIN_KINASE_DOM"/>
    <property type="match status" value="1"/>
</dbReference>
<dbReference type="InterPro" id="IPR036097">
    <property type="entry name" value="HisK_dim/P_sf"/>
</dbReference>
<dbReference type="Gene3D" id="3.40.50.300">
    <property type="entry name" value="P-loop containing nucleotide triphosphate hydrolases"/>
    <property type="match status" value="1"/>
</dbReference>
<keyword evidence="6" id="KW-0418">Kinase</keyword>
<dbReference type="SMART" id="SM00220">
    <property type="entry name" value="S_TKc"/>
    <property type="match status" value="1"/>
</dbReference>
<dbReference type="Pfam" id="PF00069">
    <property type="entry name" value="Pkinase"/>
    <property type="match status" value="1"/>
</dbReference>
<organism evidence="12 13">
    <name type="scientific">Marinicrinis sediminis</name>
    <dbReference type="NCBI Taxonomy" id="1652465"/>
    <lineage>
        <taxon>Bacteria</taxon>
        <taxon>Bacillati</taxon>
        <taxon>Bacillota</taxon>
        <taxon>Bacilli</taxon>
        <taxon>Bacillales</taxon>
        <taxon>Paenibacillaceae</taxon>
    </lineage>
</organism>
<evidence type="ECO:0000256" key="1">
    <source>
        <dbReference type="ARBA" id="ARBA00000085"/>
    </source>
</evidence>
<dbReference type="SUPFAM" id="SSF48452">
    <property type="entry name" value="TPR-like"/>
    <property type="match status" value="1"/>
</dbReference>
<dbReference type="InterPro" id="IPR027417">
    <property type="entry name" value="P-loop_NTPase"/>
</dbReference>
<dbReference type="InterPro" id="IPR003661">
    <property type="entry name" value="HisK_dim/P_dom"/>
</dbReference>
<dbReference type="Pfam" id="PF13191">
    <property type="entry name" value="AAA_16"/>
    <property type="match status" value="1"/>
</dbReference>
<dbReference type="InterPro" id="IPR011990">
    <property type="entry name" value="TPR-like_helical_dom_sf"/>
</dbReference>
<feature type="domain" description="Protein kinase" evidence="10">
    <location>
        <begin position="1"/>
        <end position="283"/>
    </location>
</feature>
<dbReference type="InterPro" id="IPR036890">
    <property type="entry name" value="HATPase_C_sf"/>
</dbReference>
<dbReference type="SMART" id="SM00387">
    <property type="entry name" value="HATPase_c"/>
    <property type="match status" value="1"/>
</dbReference>
<name>A0ABW5RDL4_9BACL</name>
<evidence type="ECO:0000256" key="7">
    <source>
        <dbReference type="ARBA" id="ARBA00022840"/>
    </source>
</evidence>